<keyword evidence="3" id="KW-1185">Reference proteome</keyword>
<organism evidence="2 3">
    <name type="scientific">Elysia crispata</name>
    <name type="common">lettuce slug</name>
    <dbReference type="NCBI Taxonomy" id="231223"/>
    <lineage>
        <taxon>Eukaryota</taxon>
        <taxon>Metazoa</taxon>
        <taxon>Spiralia</taxon>
        <taxon>Lophotrochozoa</taxon>
        <taxon>Mollusca</taxon>
        <taxon>Gastropoda</taxon>
        <taxon>Heterobranchia</taxon>
        <taxon>Euthyneura</taxon>
        <taxon>Panpulmonata</taxon>
        <taxon>Sacoglossa</taxon>
        <taxon>Placobranchoidea</taxon>
        <taxon>Plakobranchidae</taxon>
        <taxon>Elysia</taxon>
    </lineage>
</organism>
<gene>
    <name evidence="2" type="ORF">RRG08_062789</name>
</gene>
<accession>A0AAE1E3T6</accession>
<feature type="compositionally biased region" description="Polar residues" evidence="1">
    <location>
        <begin position="47"/>
        <end position="56"/>
    </location>
</feature>
<feature type="region of interest" description="Disordered" evidence="1">
    <location>
        <begin position="41"/>
        <end position="69"/>
    </location>
</feature>
<comment type="caution">
    <text evidence="2">The sequence shown here is derived from an EMBL/GenBank/DDBJ whole genome shotgun (WGS) entry which is preliminary data.</text>
</comment>
<evidence type="ECO:0000256" key="1">
    <source>
        <dbReference type="SAM" id="MobiDB-lite"/>
    </source>
</evidence>
<proteinExistence type="predicted"/>
<dbReference type="AlphaFoldDB" id="A0AAE1E3T6"/>
<evidence type="ECO:0000313" key="3">
    <source>
        <dbReference type="Proteomes" id="UP001283361"/>
    </source>
</evidence>
<evidence type="ECO:0000313" key="2">
    <source>
        <dbReference type="EMBL" id="KAK3792525.1"/>
    </source>
</evidence>
<name>A0AAE1E3T6_9GAST</name>
<reference evidence="2" key="1">
    <citation type="journal article" date="2023" name="G3 (Bethesda)">
        <title>A reference genome for the long-term kleptoplast-retaining sea slug Elysia crispata morphotype clarki.</title>
        <authorList>
            <person name="Eastman K.E."/>
            <person name="Pendleton A.L."/>
            <person name="Shaikh M.A."/>
            <person name="Suttiyut T."/>
            <person name="Ogas R."/>
            <person name="Tomko P."/>
            <person name="Gavelis G."/>
            <person name="Widhalm J.R."/>
            <person name="Wisecaver J.H."/>
        </authorList>
    </citation>
    <scope>NUCLEOTIDE SEQUENCE</scope>
    <source>
        <strain evidence="2">ECLA1</strain>
    </source>
</reference>
<dbReference type="Proteomes" id="UP001283361">
    <property type="component" value="Unassembled WGS sequence"/>
</dbReference>
<dbReference type="EMBL" id="JAWDGP010001367">
    <property type="protein sequence ID" value="KAK3792525.1"/>
    <property type="molecule type" value="Genomic_DNA"/>
</dbReference>
<sequence>MAPENRAPARNCESSWRQSTGLLLETGACFKLRVPMAPENRAPARNCESSWRQSTGLLLETASPHGPRE</sequence>
<protein>
    <submittedName>
        <fullName evidence="2">Uncharacterized protein</fullName>
    </submittedName>
</protein>